<comment type="caution">
    <text evidence="1">The sequence shown here is derived from an EMBL/GenBank/DDBJ whole genome shotgun (WGS) entry which is preliminary data.</text>
</comment>
<reference evidence="1" key="2">
    <citation type="submission" date="2020-09" db="EMBL/GenBank/DDBJ databases">
        <authorList>
            <person name="Sun Q."/>
            <person name="Kim S."/>
        </authorList>
    </citation>
    <scope>NUCLEOTIDE SEQUENCE</scope>
    <source>
        <strain evidence="1">KCTC 22169</strain>
    </source>
</reference>
<protein>
    <submittedName>
        <fullName evidence="1">Uncharacterized protein</fullName>
    </submittedName>
</protein>
<keyword evidence="2" id="KW-1185">Reference proteome</keyword>
<dbReference type="RefSeq" id="WP_189608687.1">
    <property type="nucleotide sequence ID" value="NZ_BMXR01000005.1"/>
</dbReference>
<reference evidence="1" key="1">
    <citation type="journal article" date="2014" name="Int. J. Syst. Evol. Microbiol.">
        <title>Complete genome sequence of Corynebacterium casei LMG S-19264T (=DSM 44701T), isolated from a smear-ripened cheese.</title>
        <authorList>
            <consortium name="US DOE Joint Genome Institute (JGI-PGF)"/>
            <person name="Walter F."/>
            <person name="Albersmeier A."/>
            <person name="Kalinowski J."/>
            <person name="Ruckert C."/>
        </authorList>
    </citation>
    <scope>NUCLEOTIDE SEQUENCE</scope>
    <source>
        <strain evidence="1">KCTC 22169</strain>
    </source>
</reference>
<proteinExistence type="predicted"/>
<gene>
    <name evidence="1" type="ORF">GCM10007392_23010</name>
</gene>
<evidence type="ECO:0000313" key="1">
    <source>
        <dbReference type="EMBL" id="GGX54905.1"/>
    </source>
</evidence>
<accession>A0A918N9X1</accession>
<evidence type="ECO:0000313" key="2">
    <source>
        <dbReference type="Proteomes" id="UP000626148"/>
    </source>
</evidence>
<sequence>MADTQLPSSHQLLHKIRFAREPDNPALIQYWLQTDLSGTETREGTDWDRLRLQYHLLLDTINDVNLPVRWRCACLDAIYTPLQRMENLARDSALKREVRRLYFEVTMCRHCCLPKKALH</sequence>
<dbReference type="Proteomes" id="UP000626148">
    <property type="component" value="Unassembled WGS sequence"/>
</dbReference>
<organism evidence="1 2">
    <name type="scientific">Saccharospirillum salsuginis</name>
    <dbReference type="NCBI Taxonomy" id="418750"/>
    <lineage>
        <taxon>Bacteria</taxon>
        <taxon>Pseudomonadati</taxon>
        <taxon>Pseudomonadota</taxon>
        <taxon>Gammaproteobacteria</taxon>
        <taxon>Oceanospirillales</taxon>
        <taxon>Saccharospirillaceae</taxon>
        <taxon>Saccharospirillum</taxon>
    </lineage>
</organism>
<name>A0A918N9X1_9GAMM</name>
<dbReference type="AlphaFoldDB" id="A0A918N9X1"/>
<dbReference type="EMBL" id="BMXR01000005">
    <property type="protein sequence ID" value="GGX54905.1"/>
    <property type="molecule type" value="Genomic_DNA"/>
</dbReference>